<feature type="transmembrane region" description="Helical" evidence="8">
    <location>
        <begin position="412"/>
        <end position="434"/>
    </location>
</feature>
<name>A0A1D9G264_MOOP1</name>
<feature type="transmembrane region" description="Helical" evidence="8">
    <location>
        <begin position="39"/>
        <end position="59"/>
    </location>
</feature>
<feature type="transmembrane region" description="Helical" evidence="8">
    <location>
        <begin position="299"/>
        <end position="322"/>
    </location>
</feature>
<comment type="subcellular location">
    <subcellularLocation>
        <location evidence="1">Cell membrane</location>
        <topology evidence="1">Multi-pass membrane protein</topology>
    </subcellularLocation>
</comment>
<dbReference type="PANTHER" id="PTHR47019">
    <property type="entry name" value="LIPID II FLIPPASE MURJ"/>
    <property type="match status" value="1"/>
</dbReference>
<feature type="transmembrane region" description="Helical" evidence="8">
    <location>
        <begin position="190"/>
        <end position="210"/>
    </location>
</feature>
<evidence type="ECO:0000313" key="9">
    <source>
        <dbReference type="EMBL" id="AOY81703.2"/>
    </source>
</evidence>
<evidence type="ECO:0000256" key="8">
    <source>
        <dbReference type="SAM" id="Phobius"/>
    </source>
</evidence>
<evidence type="ECO:0000256" key="6">
    <source>
        <dbReference type="ARBA" id="ARBA00022989"/>
    </source>
</evidence>
<organism evidence="9">
    <name type="scientific">Moorena producens (strain JHB)</name>
    <dbReference type="NCBI Taxonomy" id="1454205"/>
    <lineage>
        <taxon>Bacteria</taxon>
        <taxon>Bacillati</taxon>
        <taxon>Cyanobacteriota</taxon>
        <taxon>Cyanophyceae</taxon>
        <taxon>Coleofasciculales</taxon>
        <taxon>Coleofasciculaceae</taxon>
        <taxon>Moorena</taxon>
    </lineage>
</organism>
<dbReference type="AlphaFoldDB" id="A0A1D9G264"/>
<feature type="transmembrane region" description="Helical" evidence="8">
    <location>
        <begin position="387"/>
        <end position="405"/>
    </location>
</feature>
<evidence type="ECO:0000256" key="1">
    <source>
        <dbReference type="ARBA" id="ARBA00004651"/>
    </source>
</evidence>
<keyword evidence="2" id="KW-1003">Cell membrane</keyword>
<evidence type="ECO:0000256" key="2">
    <source>
        <dbReference type="ARBA" id="ARBA00022475"/>
    </source>
</evidence>
<dbReference type="EMBL" id="CP017708">
    <property type="protein sequence ID" value="AOY81703.2"/>
    <property type="molecule type" value="Genomic_DNA"/>
</dbReference>
<feature type="transmembrane region" description="Helical" evidence="8">
    <location>
        <begin position="79"/>
        <end position="101"/>
    </location>
</feature>
<evidence type="ECO:0000256" key="7">
    <source>
        <dbReference type="ARBA" id="ARBA00023136"/>
    </source>
</evidence>
<reference evidence="9" key="1">
    <citation type="journal article" date="2017" name="Proc. Natl. Acad. Sci. U.S.A.">
        <title>Comparative genomics uncovers the prolific and distinctive metabolic potential of the cyanobacterial genus Moorea.</title>
        <authorList>
            <person name="Leao T."/>
            <person name="Castelao G."/>
            <person name="Korobeynikov A."/>
            <person name="Monroe E.A."/>
            <person name="Podell S."/>
            <person name="Glukhov E."/>
            <person name="Allen E.E."/>
            <person name="Gerwick W.H."/>
            <person name="Gerwick L."/>
        </authorList>
    </citation>
    <scope>NUCLEOTIDE SEQUENCE</scope>
    <source>
        <strain evidence="9">JHB</strain>
    </source>
</reference>
<keyword evidence="5" id="KW-0573">Peptidoglycan synthesis</keyword>
<dbReference type="InterPro" id="IPR004268">
    <property type="entry name" value="MurJ"/>
</dbReference>
<keyword evidence="3 8" id="KW-0812">Transmembrane</keyword>
<dbReference type="Pfam" id="PF03023">
    <property type="entry name" value="MurJ"/>
    <property type="match status" value="1"/>
</dbReference>
<dbReference type="GO" id="GO:0008360">
    <property type="term" value="P:regulation of cell shape"/>
    <property type="evidence" value="ECO:0007669"/>
    <property type="project" value="UniProtKB-KW"/>
</dbReference>
<accession>A0A1D9G264</accession>
<dbReference type="Proteomes" id="UP000176944">
    <property type="component" value="Chromosome"/>
</dbReference>
<dbReference type="InterPro" id="IPR051050">
    <property type="entry name" value="Lipid_II_flippase_MurJ/MviN"/>
</dbReference>
<evidence type="ECO:0000256" key="5">
    <source>
        <dbReference type="ARBA" id="ARBA00022984"/>
    </source>
</evidence>
<proteinExistence type="predicted"/>
<protein>
    <submittedName>
        <fullName evidence="9">Oligosaccharide flippase family protein</fullName>
    </submittedName>
</protein>
<dbReference type="GO" id="GO:0015648">
    <property type="term" value="F:lipid-linked peptidoglycan transporter activity"/>
    <property type="evidence" value="ECO:0007669"/>
    <property type="project" value="TreeGrafter"/>
</dbReference>
<dbReference type="GO" id="GO:0005886">
    <property type="term" value="C:plasma membrane"/>
    <property type="evidence" value="ECO:0007669"/>
    <property type="project" value="UniProtKB-SubCell"/>
</dbReference>
<gene>
    <name evidence="9" type="ORF">BJP36_19100</name>
</gene>
<dbReference type="PRINTS" id="PR01806">
    <property type="entry name" value="VIRFACTRMVIN"/>
</dbReference>
<reference evidence="9" key="2">
    <citation type="submission" date="2022-10" db="EMBL/GenBank/DDBJ databases">
        <authorList>
            <person name="Ngo T.-E."/>
        </authorList>
    </citation>
    <scope>NUCLEOTIDE SEQUENCE</scope>
    <source>
        <strain evidence="9">JHB</strain>
    </source>
</reference>
<dbReference type="GO" id="GO:0009252">
    <property type="term" value="P:peptidoglycan biosynthetic process"/>
    <property type="evidence" value="ECO:0007669"/>
    <property type="project" value="UniProtKB-KW"/>
</dbReference>
<feature type="transmembrane region" description="Helical" evidence="8">
    <location>
        <begin position="216"/>
        <end position="238"/>
    </location>
</feature>
<evidence type="ECO:0000256" key="4">
    <source>
        <dbReference type="ARBA" id="ARBA00022960"/>
    </source>
</evidence>
<keyword evidence="6 8" id="KW-1133">Transmembrane helix</keyword>
<feature type="transmembrane region" description="Helical" evidence="8">
    <location>
        <begin position="159"/>
        <end position="183"/>
    </location>
</feature>
<feature type="transmembrane region" description="Helical" evidence="8">
    <location>
        <begin position="343"/>
        <end position="367"/>
    </location>
</feature>
<feature type="transmembrane region" description="Helical" evidence="8">
    <location>
        <begin position="259"/>
        <end position="279"/>
    </location>
</feature>
<feature type="transmembrane region" description="Helical" evidence="8">
    <location>
        <begin position="440"/>
        <end position="458"/>
    </location>
</feature>
<keyword evidence="7 8" id="KW-0472">Membrane</keyword>
<keyword evidence="4" id="KW-0133">Cell shape</keyword>
<dbReference type="PANTHER" id="PTHR47019:SF1">
    <property type="entry name" value="LIPID II FLIPPASE MURJ"/>
    <property type="match status" value="1"/>
</dbReference>
<evidence type="ECO:0000256" key="3">
    <source>
        <dbReference type="ARBA" id="ARBA00022692"/>
    </source>
</evidence>
<dbReference type="GO" id="GO:0034204">
    <property type="term" value="P:lipid translocation"/>
    <property type="evidence" value="ECO:0007669"/>
    <property type="project" value="TreeGrafter"/>
</dbReference>
<sequence>MPVACCLLPIPLESMRVLSGQSLLIYCKKLVNGSTNSKIFRAIVTVGLLTAFVKILSIIKELVVAWRFGTGDELDAFFIALLVVFLIKNVIAESLDSAFIPTYIRVREQEGMAAAQKLFSGVMIWALLLLSFTTIVMVATALVYLPLIASGFNPEKLELTFHLLCLMAPVVILTGIAIIWSAVLNAGERFALAALCPMMIPVISILLILGFKSLGIFALVAGLISGTVLELIILGIALHHQGISLLPRWYGFNEPMRQVASQYLPMIAGALLICSAAPIDQAMAAMLSPGSVSILNYANGLIASPINLMSIAISTAVIPYFSKMVASQDWQEIRGTLRYYLRLIFLITVPLSIILIVFSHPIVQVVFERGSFTSDATNLVAQAQALYALQIPFYIANILVVRLVSAMRLNYILMWVSGFDLAINIILNLIFMQWLGIKGIALSTSCVYIFCFSFMFLFTQNQIKNKNPGKQLCD</sequence>
<feature type="transmembrane region" description="Helical" evidence="8">
    <location>
        <begin position="122"/>
        <end position="147"/>
    </location>
</feature>